<dbReference type="RefSeq" id="XP_039119646.1">
    <property type="nucleotide sequence ID" value="XM_039263712.1"/>
</dbReference>
<dbReference type="Proteomes" id="UP001515500">
    <property type="component" value="Unplaced"/>
</dbReference>
<accession>A0AB40AXC6</accession>
<dbReference type="Pfam" id="PF14223">
    <property type="entry name" value="Retrotran_gag_2"/>
    <property type="match status" value="1"/>
</dbReference>
<feature type="domain" description="Retrovirus-related Pol polyprotein from transposon TNT 1-94-like beta-barrel" evidence="3">
    <location>
        <begin position="217"/>
        <end position="296"/>
    </location>
</feature>
<dbReference type="InterPro" id="IPR054722">
    <property type="entry name" value="PolX-like_BBD"/>
</dbReference>
<gene>
    <name evidence="5" type="primary">LOC120255947</name>
</gene>
<evidence type="ECO:0000259" key="3">
    <source>
        <dbReference type="Pfam" id="PF22936"/>
    </source>
</evidence>
<sequence>MDCKTPKEAWDKLKEIYAGSDRTKKMQILNLKRQFQVLNMKDNESIKEFADRLMEVVNKIRLLGEDLTDERVVEKVLVSLPERFESKISSLEDSKDLTKISLAELVHAFQAQEQRRLMRQETSNEGAFLAKQKGKVPQGGEKKHFSEKKHFGEKKYLGEKKDKEKNKGQGSKSGQKVCKSKGNQQRQQAQLAENESEAEEKLFVVTCQASGNTNNFWLVDSGCTSHMTFDVEVFKHLDITFTSKVKVGNGEYLNVKGKGTASISTPSGIKLISDVLYVPEISQNLLSVGQMLEKGFSLHFNKMSCIIHDPTGQHLMTVAMKNKSFPIDWKQASVHAYASSVDDSCLWHKRFGHSSYSTLKQMHEKNLVADLLAINDRCSCV</sequence>
<dbReference type="AlphaFoldDB" id="A0AB40AXC6"/>
<keyword evidence="4" id="KW-1185">Reference proteome</keyword>
<protein>
    <submittedName>
        <fullName evidence="5">Uncharacterized protein LOC120255947</fullName>
    </submittedName>
</protein>
<evidence type="ECO:0000313" key="4">
    <source>
        <dbReference type="Proteomes" id="UP001515500"/>
    </source>
</evidence>
<dbReference type="Pfam" id="PF13976">
    <property type="entry name" value="gag_pre-integrs"/>
    <property type="match status" value="1"/>
</dbReference>
<dbReference type="PANTHER" id="PTHR35317">
    <property type="entry name" value="OS04G0629600 PROTEIN"/>
    <property type="match status" value="1"/>
</dbReference>
<organism evidence="4 5">
    <name type="scientific">Dioscorea cayennensis subsp. rotundata</name>
    <name type="common">White Guinea yam</name>
    <name type="synonym">Dioscorea rotundata</name>
    <dbReference type="NCBI Taxonomy" id="55577"/>
    <lineage>
        <taxon>Eukaryota</taxon>
        <taxon>Viridiplantae</taxon>
        <taxon>Streptophyta</taxon>
        <taxon>Embryophyta</taxon>
        <taxon>Tracheophyta</taxon>
        <taxon>Spermatophyta</taxon>
        <taxon>Magnoliopsida</taxon>
        <taxon>Liliopsida</taxon>
        <taxon>Dioscoreales</taxon>
        <taxon>Dioscoreaceae</taxon>
        <taxon>Dioscorea</taxon>
    </lineage>
</organism>
<evidence type="ECO:0000259" key="2">
    <source>
        <dbReference type="Pfam" id="PF13976"/>
    </source>
</evidence>
<proteinExistence type="predicted"/>
<evidence type="ECO:0000313" key="5">
    <source>
        <dbReference type="RefSeq" id="XP_039119646.1"/>
    </source>
</evidence>
<dbReference type="InterPro" id="IPR025724">
    <property type="entry name" value="GAG-pre-integrase_dom"/>
</dbReference>
<feature type="compositionally biased region" description="Low complexity" evidence="1">
    <location>
        <begin position="168"/>
        <end position="182"/>
    </location>
</feature>
<name>A0AB40AXC6_DIOCR</name>
<feature type="region of interest" description="Disordered" evidence="1">
    <location>
        <begin position="127"/>
        <end position="193"/>
    </location>
</feature>
<dbReference type="PANTHER" id="PTHR35317:SF31">
    <property type="entry name" value="DUF4219 DOMAIN-CONTAINING PROTEIN"/>
    <property type="match status" value="1"/>
</dbReference>
<dbReference type="GeneID" id="120255947"/>
<dbReference type="Pfam" id="PF22936">
    <property type="entry name" value="Pol_BBD"/>
    <property type="match status" value="1"/>
</dbReference>
<reference evidence="5" key="1">
    <citation type="submission" date="2025-08" db="UniProtKB">
        <authorList>
            <consortium name="RefSeq"/>
        </authorList>
    </citation>
    <scope>IDENTIFICATION</scope>
</reference>
<feature type="domain" description="GAG-pre-integrase" evidence="2">
    <location>
        <begin position="329"/>
        <end position="371"/>
    </location>
</feature>
<evidence type="ECO:0000256" key="1">
    <source>
        <dbReference type="SAM" id="MobiDB-lite"/>
    </source>
</evidence>
<feature type="compositionally biased region" description="Basic and acidic residues" evidence="1">
    <location>
        <begin position="140"/>
        <end position="167"/>
    </location>
</feature>
<feature type="compositionally biased region" description="Polar residues" evidence="1">
    <location>
        <begin position="183"/>
        <end position="193"/>
    </location>
</feature>